<organism evidence="7 8">
    <name type="scientific">Shackletoniella antarctica</name>
    <dbReference type="NCBI Taxonomy" id="268115"/>
    <lineage>
        <taxon>Bacteria</taxon>
        <taxon>Bacillati</taxon>
        <taxon>Cyanobacteriota</taxon>
        <taxon>Cyanophyceae</taxon>
        <taxon>Oculatellales</taxon>
        <taxon>Oculatellaceae</taxon>
        <taxon>Shackletoniella</taxon>
    </lineage>
</organism>
<dbReference type="EMBL" id="QBMN01000118">
    <property type="protein sequence ID" value="PZO37609.1"/>
    <property type="molecule type" value="Genomic_DNA"/>
</dbReference>
<protein>
    <submittedName>
        <fullName evidence="7">AI-2E family transporter</fullName>
    </submittedName>
</protein>
<evidence type="ECO:0000256" key="4">
    <source>
        <dbReference type="ARBA" id="ARBA00022989"/>
    </source>
</evidence>
<feature type="transmembrane region" description="Helical" evidence="6">
    <location>
        <begin position="26"/>
        <end position="44"/>
    </location>
</feature>
<sequence>MKFSQWLSLVILGICLYIFWRIRNVLLLALTAVVFVVVINRAVVALQKRIPRRITAVFAIIISILLVLVIFGLIIVPPFSQQLQELVNLTPQIIDRIQTWLTRLGGWIPSFSSQSFQSLETISNQLQSINIEMIFGRFFRLFSNTLTITLNLFLVLTLMIMMLLNPTSYRQLFIKTFPSSLRQRVSHVLDNCEDAISGWFIGILFNMIVIALMSMTGLWILGVPLALSNGLLAGLLAFIPNLGPVISVIPPAAIALLDAPWKAGAVVALYIVIQQIESNVLTPLVMKQQVSLLPAVTLLAQVIFAVFFGFLGLLLALPLTVILQQWLKEFWVNGILEQN</sequence>
<evidence type="ECO:0000256" key="6">
    <source>
        <dbReference type="SAM" id="Phobius"/>
    </source>
</evidence>
<feature type="transmembrane region" description="Helical" evidence="6">
    <location>
        <begin position="233"/>
        <end position="257"/>
    </location>
</feature>
<dbReference type="InterPro" id="IPR002549">
    <property type="entry name" value="AI-2E-like"/>
</dbReference>
<gene>
    <name evidence="7" type="ORF">DCF17_15700</name>
</gene>
<evidence type="ECO:0000313" key="8">
    <source>
        <dbReference type="Proteomes" id="UP000249081"/>
    </source>
</evidence>
<dbReference type="Pfam" id="PF01594">
    <property type="entry name" value="AI-2E_transport"/>
    <property type="match status" value="1"/>
</dbReference>
<comment type="similarity">
    <text evidence="2">Belongs to the autoinducer-2 exporter (AI-2E) (TC 2.A.86) family.</text>
</comment>
<feature type="transmembrane region" description="Helical" evidence="6">
    <location>
        <begin position="56"/>
        <end position="76"/>
    </location>
</feature>
<feature type="transmembrane region" description="Helical" evidence="6">
    <location>
        <begin position="264"/>
        <end position="286"/>
    </location>
</feature>
<feature type="transmembrane region" description="Helical" evidence="6">
    <location>
        <begin position="199"/>
        <end position="221"/>
    </location>
</feature>
<dbReference type="GO" id="GO:0055085">
    <property type="term" value="P:transmembrane transport"/>
    <property type="evidence" value="ECO:0007669"/>
    <property type="project" value="TreeGrafter"/>
</dbReference>
<evidence type="ECO:0000256" key="2">
    <source>
        <dbReference type="ARBA" id="ARBA00009773"/>
    </source>
</evidence>
<proteinExistence type="inferred from homology"/>
<reference evidence="7 8" key="2">
    <citation type="submission" date="2018-06" db="EMBL/GenBank/DDBJ databases">
        <title>Metagenomic assembly of (sub)arctic Cyanobacteria and their associated microbiome from non-axenic cultures.</title>
        <authorList>
            <person name="Baurain D."/>
        </authorList>
    </citation>
    <scope>NUCLEOTIDE SEQUENCE [LARGE SCALE GENOMIC DNA]</scope>
    <source>
        <strain evidence="7">ULC041bin1</strain>
    </source>
</reference>
<feature type="transmembrane region" description="Helical" evidence="6">
    <location>
        <begin position="5"/>
        <end position="20"/>
    </location>
</feature>
<evidence type="ECO:0000256" key="3">
    <source>
        <dbReference type="ARBA" id="ARBA00022692"/>
    </source>
</evidence>
<evidence type="ECO:0000313" key="7">
    <source>
        <dbReference type="EMBL" id="PZO37609.1"/>
    </source>
</evidence>
<comment type="subcellular location">
    <subcellularLocation>
        <location evidence="1">Membrane</location>
        <topology evidence="1">Multi-pass membrane protein</topology>
    </subcellularLocation>
</comment>
<keyword evidence="3 6" id="KW-0812">Transmembrane</keyword>
<keyword evidence="5 6" id="KW-0472">Membrane</keyword>
<keyword evidence="4 6" id="KW-1133">Transmembrane helix</keyword>
<reference evidence="8" key="1">
    <citation type="submission" date="2018-04" db="EMBL/GenBank/DDBJ databases">
        <authorList>
            <person name="Cornet L."/>
        </authorList>
    </citation>
    <scope>NUCLEOTIDE SEQUENCE [LARGE SCALE GENOMIC DNA]</scope>
</reference>
<feature type="transmembrane region" description="Helical" evidence="6">
    <location>
        <begin position="298"/>
        <end position="323"/>
    </location>
</feature>
<comment type="caution">
    <text evidence="7">The sequence shown here is derived from an EMBL/GenBank/DDBJ whole genome shotgun (WGS) entry which is preliminary data.</text>
</comment>
<evidence type="ECO:0000256" key="5">
    <source>
        <dbReference type="ARBA" id="ARBA00023136"/>
    </source>
</evidence>
<feature type="transmembrane region" description="Helical" evidence="6">
    <location>
        <begin position="141"/>
        <end position="164"/>
    </location>
</feature>
<dbReference type="GO" id="GO:0016020">
    <property type="term" value="C:membrane"/>
    <property type="evidence" value="ECO:0007669"/>
    <property type="project" value="UniProtKB-SubCell"/>
</dbReference>
<dbReference type="PANTHER" id="PTHR21716">
    <property type="entry name" value="TRANSMEMBRANE PROTEIN"/>
    <property type="match status" value="1"/>
</dbReference>
<accession>A0A2W4W6J5</accession>
<dbReference type="Proteomes" id="UP000249081">
    <property type="component" value="Unassembled WGS sequence"/>
</dbReference>
<dbReference type="PANTHER" id="PTHR21716:SF62">
    <property type="entry name" value="TRANSPORT PROTEIN YDBI-RELATED"/>
    <property type="match status" value="1"/>
</dbReference>
<evidence type="ECO:0000256" key="1">
    <source>
        <dbReference type="ARBA" id="ARBA00004141"/>
    </source>
</evidence>
<name>A0A2W4W6J5_9CYAN</name>
<dbReference type="AlphaFoldDB" id="A0A2W4W6J5"/>